<name>A0A518BIH5_9BACT</name>
<gene>
    <name evidence="2" type="ORF">Pla133_18420</name>
</gene>
<dbReference type="Pfam" id="PF05050">
    <property type="entry name" value="Methyltransf_21"/>
    <property type="match status" value="1"/>
</dbReference>
<evidence type="ECO:0000313" key="2">
    <source>
        <dbReference type="EMBL" id="QDU66766.1"/>
    </source>
</evidence>
<proteinExistence type="predicted"/>
<dbReference type="Proteomes" id="UP000316921">
    <property type="component" value="Chromosome"/>
</dbReference>
<dbReference type="AlphaFoldDB" id="A0A518BIH5"/>
<dbReference type="InterPro" id="IPR006342">
    <property type="entry name" value="FkbM_mtfrase"/>
</dbReference>
<dbReference type="Gene3D" id="3.40.50.150">
    <property type="entry name" value="Vaccinia Virus protein VP39"/>
    <property type="match status" value="1"/>
</dbReference>
<dbReference type="InterPro" id="IPR029063">
    <property type="entry name" value="SAM-dependent_MTases_sf"/>
</dbReference>
<evidence type="ECO:0000313" key="3">
    <source>
        <dbReference type="Proteomes" id="UP000316921"/>
    </source>
</evidence>
<evidence type="ECO:0000259" key="1">
    <source>
        <dbReference type="Pfam" id="PF05050"/>
    </source>
</evidence>
<reference evidence="2 3" key="1">
    <citation type="submission" date="2019-02" db="EMBL/GenBank/DDBJ databases">
        <title>Deep-cultivation of Planctomycetes and their phenomic and genomic characterization uncovers novel biology.</title>
        <authorList>
            <person name="Wiegand S."/>
            <person name="Jogler M."/>
            <person name="Boedeker C."/>
            <person name="Pinto D."/>
            <person name="Vollmers J."/>
            <person name="Rivas-Marin E."/>
            <person name="Kohn T."/>
            <person name="Peeters S.H."/>
            <person name="Heuer A."/>
            <person name="Rast P."/>
            <person name="Oberbeckmann S."/>
            <person name="Bunk B."/>
            <person name="Jeske O."/>
            <person name="Meyerdierks A."/>
            <person name="Storesund J.E."/>
            <person name="Kallscheuer N."/>
            <person name="Luecker S."/>
            <person name="Lage O.M."/>
            <person name="Pohl T."/>
            <person name="Merkel B.J."/>
            <person name="Hornburger P."/>
            <person name="Mueller R.-W."/>
            <person name="Bruemmer F."/>
            <person name="Labrenz M."/>
            <person name="Spormann A.M."/>
            <person name="Op den Camp H."/>
            <person name="Overmann J."/>
            <person name="Amann R."/>
            <person name="Jetten M.S.M."/>
            <person name="Mascher T."/>
            <person name="Medema M.H."/>
            <person name="Devos D.P."/>
            <person name="Kaster A.-K."/>
            <person name="Ovreas L."/>
            <person name="Rohde M."/>
            <person name="Galperin M.Y."/>
            <person name="Jogler C."/>
        </authorList>
    </citation>
    <scope>NUCLEOTIDE SEQUENCE [LARGE SCALE GENOMIC DNA]</scope>
    <source>
        <strain evidence="2 3">Pla133</strain>
    </source>
</reference>
<organism evidence="2 3">
    <name type="scientific">Engelhardtia mirabilis</name>
    <dbReference type="NCBI Taxonomy" id="2528011"/>
    <lineage>
        <taxon>Bacteria</taxon>
        <taxon>Pseudomonadati</taxon>
        <taxon>Planctomycetota</taxon>
        <taxon>Planctomycetia</taxon>
        <taxon>Planctomycetia incertae sedis</taxon>
        <taxon>Engelhardtia</taxon>
    </lineage>
</organism>
<dbReference type="SUPFAM" id="SSF53335">
    <property type="entry name" value="S-adenosyl-L-methionine-dependent methyltransferases"/>
    <property type="match status" value="1"/>
</dbReference>
<dbReference type="PANTHER" id="PTHR34203:SF15">
    <property type="entry name" value="SLL1173 PROTEIN"/>
    <property type="match status" value="1"/>
</dbReference>
<feature type="domain" description="Methyltransferase FkbM" evidence="1">
    <location>
        <begin position="97"/>
        <end position="241"/>
    </location>
</feature>
<dbReference type="KEGG" id="pbap:Pla133_18420"/>
<sequence>MQQTARTLFELLNDAAPGLVGPMRRLYSHTVTRRRVIRESPREVEIETSGRAVKLRADTWETANFVLHNSTDGRLDYEPEETSLFRSQLPGVDTFFDVGGHIGYYGLLAAADNPGRRVVAFEILEDFADEIERHAKNNRLDNVTVERAAIGSGGEAVSFTNFADSNSRAAVSLDDYCQAKGLAPKLIKMDIEGHEVAGISGMAGLLSKVRPVIQLAFHPPMILSRGHAPVEALRPLWKAGYETLRVGPGEDGRGHGLEPITAANVPADLCTLLCRPI</sequence>
<dbReference type="EMBL" id="CP036287">
    <property type="protein sequence ID" value="QDU66766.1"/>
    <property type="molecule type" value="Genomic_DNA"/>
</dbReference>
<protein>
    <recommendedName>
        <fullName evidence="1">Methyltransferase FkbM domain-containing protein</fullName>
    </recommendedName>
</protein>
<accession>A0A518BIH5</accession>
<keyword evidence="3" id="KW-1185">Reference proteome</keyword>
<dbReference type="PANTHER" id="PTHR34203">
    <property type="entry name" value="METHYLTRANSFERASE, FKBM FAMILY PROTEIN"/>
    <property type="match status" value="1"/>
</dbReference>
<dbReference type="RefSeq" id="WP_145064575.1">
    <property type="nucleotide sequence ID" value="NZ_CP036287.1"/>
</dbReference>
<dbReference type="NCBIfam" id="TIGR01444">
    <property type="entry name" value="fkbM_fam"/>
    <property type="match status" value="1"/>
</dbReference>
<dbReference type="InterPro" id="IPR052514">
    <property type="entry name" value="SAM-dependent_MTase"/>
</dbReference>